<evidence type="ECO:0000256" key="8">
    <source>
        <dbReference type="HAMAP-Rule" id="MF_00193"/>
    </source>
</evidence>
<feature type="binding site" description="in other chain" evidence="8">
    <location>
        <position position="176"/>
    </location>
    <ligand>
        <name>deamido-NAD(+)</name>
        <dbReference type="ChEBI" id="CHEBI:58437"/>
        <note>ligand shared between two neighboring subunits</note>
    </ligand>
</feature>
<evidence type="ECO:0000256" key="6">
    <source>
        <dbReference type="ARBA" id="ARBA00022842"/>
    </source>
</evidence>
<comment type="catalytic activity">
    <reaction evidence="8 10">
        <text>deamido-NAD(+) + NH4(+) + ATP = AMP + diphosphate + NAD(+) + H(+)</text>
        <dbReference type="Rhea" id="RHEA:21188"/>
        <dbReference type="ChEBI" id="CHEBI:15378"/>
        <dbReference type="ChEBI" id="CHEBI:28938"/>
        <dbReference type="ChEBI" id="CHEBI:30616"/>
        <dbReference type="ChEBI" id="CHEBI:33019"/>
        <dbReference type="ChEBI" id="CHEBI:57540"/>
        <dbReference type="ChEBI" id="CHEBI:58437"/>
        <dbReference type="ChEBI" id="CHEBI:456215"/>
        <dbReference type="EC" id="6.3.1.5"/>
    </reaction>
</comment>
<dbReference type="CDD" id="cd00553">
    <property type="entry name" value="NAD_synthase"/>
    <property type="match status" value="1"/>
</dbReference>
<keyword evidence="6 8" id="KW-0460">Magnesium</keyword>
<feature type="binding site" description="in other chain" evidence="8">
    <location>
        <position position="209"/>
    </location>
    <ligand>
        <name>deamido-NAD(+)</name>
        <dbReference type="ChEBI" id="CHEBI:58437"/>
        <note>ligand shared between two neighboring subunits</note>
    </ligand>
</feature>
<evidence type="ECO:0000256" key="5">
    <source>
        <dbReference type="ARBA" id="ARBA00022840"/>
    </source>
</evidence>
<comment type="similarity">
    <text evidence="1 8 9">Belongs to the NAD synthetase family.</text>
</comment>
<dbReference type="GO" id="GO:0005524">
    <property type="term" value="F:ATP binding"/>
    <property type="evidence" value="ECO:0007669"/>
    <property type="project" value="UniProtKB-UniRule"/>
</dbReference>
<dbReference type="GO" id="GO:0003952">
    <property type="term" value="F:NAD+ synthase (glutamine-hydrolyzing) activity"/>
    <property type="evidence" value="ECO:0007669"/>
    <property type="project" value="InterPro"/>
</dbReference>
<dbReference type="PANTHER" id="PTHR23090:SF9">
    <property type="entry name" value="GLUTAMINE-DEPENDENT NAD(+) SYNTHETASE"/>
    <property type="match status" value="1"/>
</dbReference>
<feature type="binding site" evidence="8">
    <location>
        <position position="216"/>
    </location>
    <ligand>
        <name>deamido-NAD(+)</name>
        <dbReference type="ChEBI" id="CHEBI:58437"/>
        <note>ligand shared between two neighboring subunits</note>
    </ligand>
</feature>
<organism evidence="12">
    <name type="scientific">Ignavibacterium album</name>
    <dbReference type="NCBI Taxonomy" id="591197"/>
    <lineage>
        <taxon>Bacteria</taxon>
        <taxon>Pseudomonadati</taxon>
        <taxon>Ignavibacteriota</taxon>
        <taxon>Ignavibacteria</taxon>
        <taxon>Ignavibacteriales</taxon>
        <taxon>Ignavibacteriaceae</taxon>
        <taxon>Ignavibacterium</taxon>
    </lineage>
</organism>
<protein>
    <recommendedName>
        <fullName evidence="8 10">NH(3)-dependent NAD(+) synthetase</fullName>
        <ecNumber evidence="8 10">6.3.1.5</ecNumber>
    </recommendedName>
</protein>
<feature type="binding site" evidence="8">
    <location>
        <position position="196"/>
    </location>
    <ligand>
        <name>ATP</name>
        <dbReference type="ChEBI" id="CHEBI:30616"/>
    </ligand>
</feature>
<keyword evidence="5 8" id="KW-0067">ATP-binding</keyword>
<comment type="caution">
    <text evidence="8">Lacks conserved residue(s) required for the propagation of feature annotation.</text>
</comment>
<feature type="domain" description="NAD/GMP synthase" evidence="11">
    <location>
        <begin position="166"/>
        <end position="314"/>
    </location>
</feature>
<dbReference type="PANTHER" id="PTHR23090">
    <property type="entry name" value="NH 3 /GLUTAMINE-DEPENDENT NAD + SYNTHETASE"/>
    <property type="match status" value="1"/>
</dbReference>
<feature type="domain" description="NAD/GMP synthase" evidence="11">
    <location>
        <begin position="17"/>
        <end position="105"/>
    </location>
</feature>
<dbReference type="InterPro" id="IPR022926">
    <property type="entry name" value="NH(3)-dep_NAD(+)_synth"/>
</dbReference>
<evidence type="ECO:0000259" key="11">
    <source>
        <dbReference type="Pfam" id="PF02540"/>
    </source>
</evidence>
<dbReference type="EMBL" id="DSUJ01000008">
    <property type="protein sequence ID" value="HFI90458.1"/>
    <property type="molecule type" value="Genomic_DNA"/>
</dbReference>
<dbReference type="AlphaFoldDB" id="A0A7V2ZIJ1"/>
<sequence length="321" mass="36506">MPFDKDSILIDAKSEAERIIKELREIVAKKIHKRGAVVGVSGGIDSSVVLALCAEAFGPNKVLALMMPDKDSSPDSLNLAKKLVDKFKVPYLVEDITEAVKGFGAYKRRDEAVRKIFPEYNDSYKMKIVLPKDDEAKGRLNVYYVTIISPAGEEKTARLPLKEYLQIVAASNFKQRSRTNFLYYHAEARNYAVIGTGNKNEHEQGFFVKYGDGGADIKPIAHLFKTQVYQLAEYLGVPEKIRRRTPTTDTYSAEQTQEEFFFRLPYSVLDRIWFGWEKGYSADEIAEEMQMTTSQVQVVINDIKQKIQSTEYLRMEPISLG</sequence>
<dbReference type="InterPro" id="IPR014729">
    <property type="entry name" value="Rossmann-like_a/b/a_fold"/>
</dbReference>
<comment type="caution">
    <text evidence="12">The sequence shown here is derived from an EMBL/GenBank/DDBJ whole genome shotgun (WGS) entry which is preliminary data.</text>
</comment>
<evidence type="ECO:0000256" key="9">
    <source>
        <dbReference type="RuleBase" id="RU003811"/>
    </source>
</evidence>
<feature type="binding site" evidence="8">
    <location>
        <position position="247"/>
    </location>
    <ligand>
        <name>ATP</name>
        <dbReference type="ChEBI" id="CHEBI:30616"/>
    </ligand>
</feature>
<evidence type="ECO:0000256" key="7">
    <source>
        <dbReference type="ARBA" id="ARBA00023027"/>
    </source>
</evidence>
<dbReference type="GO" id="GO:0004359">
    <property type="term" value="F:glutaminase activity"/>
    <property type="evidence" value="ECO:0007669"/>
    <property type="project" value="InterPro"/>
</dbReference>
<dbReference type="EC" id="6.3.1.5" evidence="8 10"/>
<evidence type="ECO:0000256" key="3">
    <source>
        <dbReference type="ARBA" id="ARBA00022723"/>
    </source>
</evidence>
<evidence type="ECO:0000256" key="4">
    <source>
        <dbReference type="ARBA" id="ARBA00022741"/>
    </source>
</evidence>
<feature type="binding site" evidence="8">
    <location>
        <position position="201"/>
    </location>
    <ligand>
        <name>Mg(2+)</name>
        <dbReference type="ChEBI" id="CHEBI:18420"/>
    </ligand>
</feature>
<dbReference type="Pfam" id="PF02540">
    <property type="entry name" value="NAD_synthase"/>
    <property type="match status" value="2"/>
</dbReference>
<comment type="function">
    <text evidence="8">Catalyzes the ATP-dependent amidation of deamido-NAD to form NAD. Uses ammonia as a nitrogen source.</text>
</comment>
<dbReference type="InterPro" id="IPR003694">
    <property type="entry name" value="NAD_synthase"/>
</dbReference>
<dbReference type="GO" id="GO:0009435">
    <property type="term" value="P:NAD+ biosynthetic process"/>
    <property type="evidence" value="ECO:0007669"/>
    <property type="project" value="UniProtKB-UniRule"/>
</dbReference>
<dbReference type="GO" id="GO:0008795">
    <property type="term" value="F:NAD+ synthase activity"/>
    <property type="evidence" value="ECO:0007669"/>
    <property type="project" value="UniProtKB-UniRule"/>
</dbReference>
<dbReference type="InterPro" id="IPR022310">
    <property type="entry name" value="NAD/GMP_synthase"/>
</dbReference>
<comment type="subunit">
    <text evidence="8">Homodimer.</text>
</comment>
<keyword evidence="3 8" id="KW-0479">Metal-binding</keyword>
<proteinExistence type="inferred from homology"/>
<evidence type="ECO:0000313" key="12">
    <source>
        <dbReference type="EMBL" id="HFI90458.1"/>
    </source>
</evidence>
<evidence type="ECO:0000256" key="1">
    <source>
        <dbReference type="ARBA" id="ARBA00005859"/>
    </source>
</evidence>
<name>A0A7V2ZIJ1_9BACT</name>
<keyword evidence="4 8" id="KW-0547">Nucleotide-binding</keyword>
<reference evidence="12" key="1">
    <citation type="journal article" date="2020" name="mSystems">
        <title>Genome- and Community-Level Interaction Insights into Carbon Utilization and Element Cycling Functions of Hydrothermarchaeota in Hydrothermal Sediment.</title>
        <authorList>
            <person name="Zhou Z."/>
            <person name="Liu Y."/>
            <person name="Xu W."/>
            <person name="Pan J."/>
            <person name="Luo Z.H."/>
            <person name="Li M."/>
        </authorList>
    </citation>
    <scope>NUCLEOTIDE SEQUENCE [LARGE SCALE GENOMIC DNA]</scope>
    <source>
        <strain evidence="12">SpSt-479</strain>
    </source>
</reference>
<dbReference type="UniPathway" id="UPA00253">
    <property type="reaction ID" value="UER00333"/>
</dbReference>
<evidence type="ECO:0000256" key="10">
    <source>
        <dbReference type="RuleBase" id="RU003812"/>
    </source>
</evidence>
<dbReference type="Gene3D" id="3.40.50.620">
    <property type="entry name" value="HUPs"/>
    <property type="match status" value="1"/>
</dbReference>
<keyword evidence="7 8" id="KW-0520">NAD</keyword>
<gene>
    <name evidence="8 12" type="primary">nadE</name>
    <name evidence="12" type="ORF">ENS31_02880</name>
</gene>
<dbReference type="SUPFAM" id="SSF52402">
    <property type="entry name" value="Adenine nucleotide alpha hydrolases-like"/>
    <property type="match status" value="1"/>
</dbReference>
<feature type="binding site" evidence="8">
    <location>
        <position position="225"/>
    </location>
    <ligand>
        <name>ATP</name>
        <dbReference type="ChEBI" id="CHEBI:30616"/>
    </ligand>
</feature>
<dbReference type="GO" id="GO:0046872">
    <property type="term" value="F:metal ion binding"/>
    <property type="evidence" value="ECO:0007669"/>
    <property type="project" value="UniProtKB-KW"/>
</dbReference>
<dbReference type="GO" id="GO:0005737">
    <property type="term" value="C:cytoplasm"/>
    <property type="evidence" value="ECO:0007669"/>
    <property type="project" value="InterPro"/>
</dbReference>
<dbReference type="NCBIfam" id="NF002048">
    <property type="entry name" value="PRK00876.1"/>
    <property type="match status" value="1"/>
</dbReference>
<dbReference type="NCBIfam" id="TIGR00552">
    <property type="entry name" value="nadE"/>
    <property type="match status" value="1"/>
</dbReference>
<comment type="pathway">
    <text evidence="8">Cofactor biosynthesis; NAD(+) biosynthesis; NAD(+) from deamido-NAD(+) (ammonia route): step 1/1.</text>
</comment>
<feature type="binding site" evidence="8">
    <location>
        <begin position="39"/>
        <end position="46"/>
    </location>
    <ligand>
        <name>ATP</name>
        <dbReference type="ChEBI" id="CHEBI:30616"/>
    </ligand>
</feature>
<accession>A0A7V2ZIJ1</accession>
<keyword evidence="2 8" id="KW-0436">Ligase</keyword>
<evidence type="ECO:0000256" key="2">
    <source>
        <dbReference type="ARBA" id="ARBA00022598"/>
    </source>
</evidence>
<dbReference type="HAMAP" id="MF_00193">
    <property type="entry name" value="NadE_ammonia_dep"/>
    <property type="match status" value="1"/>
</dbReference>
<feature type="binding site" evidence="8">
    <location>
        <position position="45"/>
    </location>
    <ligand>
        <name>Mg(2+)</name>
        <dbReference type="ChEBI" id="CHEBI:18420"/>
    </ligand>
</feature>